<dbReference type="KEGG" id="pphr:APZ00_05880"/>
<sequence>MNASSIRITVAMCTLCIALPAMAGDVRAQLTPDLIYSHCQTAGVGSQTEGTFMLPGGRVTGTVLCTEADLAAANMMAPTQYGEEEDDDDDNYRRPDGDDDRD</sequence>
<feature type="region of interest" description="Disordered" evidence="1">
    <location>
        <begin position="75"/>
        <end position="102"/>
    </location>
</feature>
<dbReference type="EMBL" id="CP013068">
    <property type="protein sequence ID" value="ALV26667.1"/>
    <property type="molecule type" value="Genomic_DNA"/>
</dbReference>
<dbReference type="Proteomes" id="UP000064921">
    <property type="component" value="Chromosome"/>
</dbReference>
<evidence type="ECO:0000313" key="3">
    <source>
        <dbReference type="EMBL" id="ALV26667.1"/>
    </source>
</evidence>
<keyword evidence="4" id="KW-1185">Reference proteome</keyword>
<accession>A0A0U3N612</accession>
<evidence type="ECO:0000256" key="2">
    <source>
        <dbReference type="SAM" id="SignalP"/>
    </source>
</evidence>
<organism evidence="3 4">
    <name type="scientific">Pannonibacter phragmitetus</name>
    <dbReference type="NCBI Taxonomy" id="121719"/>
    <lineage>
        <taxon>Bacteria</taxon>
        <taxon>Pseudomonadati</taxon>
        <taxon>Pseudomonadota</taxon>
        <taxon>Alphaproteobacteria</taxon>
        <taxon>Hyphomicrobiales</taxon>
        <taxon>Stappiaceae</taxon>
        <taxon>Pannonibacter</taxon>
    </lineage>
</organism>
<reference evidence="3 4" key="1">
    <citation type="submission" date="2015-10" db="EMBL/GenBank/DDBJ databases">
        <title>The world's first case of liver abscess caused by Pannonibacter phragmitetus.</title>
        <authorList>
            <person name="Ming D."/>
            <person name="Wang M."/>
            <person name="Zhou Y."/>
            <person name="Jiang T."/>
            <person name="Hu S."/>
        </authorList>
    </citation>
    <scope>NUCLEOTIDE SEQUENCE [LARGE SCALE GENOMIC DNA]</scope>
    <source>
        <strain evidence="3 4">31801</strain>
    </source>
</reference>
<evidence type="ECO:0000313" key="4">
    <source>
        <dbReference type="Proteomes" id="UP000064921"/>
    </source>
</evidence>
<keyword evidence="2" id="KW-0732">Signal</keyword>
<protein>
    <submittedName>
        <fullName evidence="3">Uncharacterized protein</fullName>
    </submittedName>
</protein>
<gene>
    <name evidence="3" type="ORF">APZ00_05880</name>
</gene>
<evidence type="ECO:0000256" key="1">
    <source>
        <dbReference type="SAM" id="MobiDB-lite"/>
    </source>
</evidence>
<name>A0A0U3N612_9HYPH</name>
<dbReference type="AlphaFoldDB" id="A0A0U3N612"/>
<feature type="signal peptide" evidence="2">
    <location>
        <begin position="1"/>
        <end position="23"/>
    </location>
</feature>
<dbReference type="RefSeq" id="WP_058898343.1">
    <property type="nucleotide sequence ID" value="NZ_CP013068.1"/>
</dbReference>
<proteinExistence type="predicted"/>
<feature type="chain" id="PRO_5006842373" evidence="2">
    <location>
        <begin position="24"/>
        <end position="102"/>
    </location>
</feature>